<dbReference type="InterPro" id="IPR000073">
    <property type="entry name" value="AB_hydrolase_1"/>
</dbReference>
<name>A0ABX5SSI2_9MICO</name>
<accession>A0ABX5SSI2</accession>
<proteinExistence type="predicted"/>
<keyword evidence="3" id="KW-1185">Reference proteome</keyword>
<evidence type="ECO:0000313" key="3">
    <source>
        <dbReference type="Proteomes" id="UP000295748"/>
    </source>
</evidence>
<evidence type="ECO:0000313" key="2">
    <source>
        <dbReference type="EMBL" id="QBR89101.1"/>
    </source>
</evidence>
<protein>
    <submittedName>
        <fullName evidence="2">Alpha/beta hydrolase</fullName>
    </submittedName>
</protein>
<dbReference type="InterPro" id="IPR029058">
    <property type="entry name" value="AB_hydrolase_fold"/>
</dbReference>
<gene>
    <name evidence="2" type="ORF">E4K62_10645</name>
</gene>
<dbReference type="PANTHER" id="PTHR43194">
    <property type="entry name" value="HYDROLASE ALPHA/BETA FOLD FAMILY"/>
    <property type="match status" value="1"/>
</dbReference>
<evidence type="ECO:0000259" key="1">
    <source>
        <dbReference type="Pfam" id="PF12697"/>
    </source>
</evidence>
<dbReference type="RefSeq" id="WP_135067270.1">
    <property type="nucleotide sequence ID" value="NZ_CP038266.1"/>
</dbReference>
<reference evidence="2 3" key="1">
    <citation type="submission" date="2019-03" db="EMBL/GenBank/DDBJ databases">
        <authorList>
            <person name="Dong K."/>
        </authorList>
    </citation>
    <scope>NUCLEOTIDE SEQUENCE [LARGE SCALE GENOMIC DNA]</scope>
    <source>
        <strain evidence="3">dk512</strain>
    </source>
</reference>
<sequence length="260" mass="27091">MLDVITDHVDTSEGDRIVYDRLGEGPGVLFVQPAGQTRATDPITPATLRALAEGGRGAAAHDRVGRGDSPAASPITLARELAAIEAILDVVGPAIVVGWSSGGAIALAAAARNEAVRGVVLFELPFDGSGEAAGFLEGIRQRVRAGDAAAIVEYYMKDMPPQWLEQAKAGPGWASLLDMAPSFEADVEALAWLESAPLTELLAPIRVPVLALTADDAQPFMHDAAHAIASATGGAAERIAGRHHGWDPDAMAARLLRLTE</sequence>
<dbReference type="Gene3D" id="3.40.50.1820">
    <property type="entry name" value="alpha/beta hydrolase"/>
    <property type="match status" value="1"/>
</dbReference>
<dbReference type="SUPFAM" id="SSF53474">
    <property type="entry name" value="alpha/beta-Hydrolases"/>
    <property type="match status" value="1"/>
</dbReference>
<dbReference type="Proteomes" id="UP000295748">
    <property type="component" value="Chromosome"/>
</dbReference>
<keyword evidence="2" id="KW-0378">Hydrolase</keyword>
<dbReference type="GO" id="GO:0016787">
    <property type="term" value="F:hydrolase activity"/>
    <property type="evidence" value="ECO:0007669"/>
    <property type="project" value="UniProtKB-KW"/>
</dbReference>
<dbReference type="PANTHER" id="PTHR43194:SF2">
    <property type="entry name" value="PEROXISOMAL MEMBRANE PROTEIN LPX1"/>
    <property type="match status" value="1"/>
</dbReference>
<dbReference type="InterPro" id="IPR050228">
    <property type="entry name" value="Carboxylesterase_BioH"/>
</dbReference>
<organism evidence="2 3">
    <name type="scientific">Microbacterium wangchenii</name>
    <dbReference type="NCBI Taxonomy" id="2541726"/>
    <lineage>
        <taxon>Bacteria</taxon>
        <taxon>Bacillati</taxon>
        <taxon>Actinomycetota</taxon>
        <taxon>Actinomycetes</taxon>
        <taxon>Micrococcales</taxon>
        <taxon>Microbacteriaceae</taxon>
        <taxon>Microbacterium</taxon>
    </lineage>
</organism>
<dbReference type="Pfam" id="PF12697">
    <property type="entry name" value="Abhydrolase_6"/>
    <property type="match status" value="1"/>
</dbReference>
<dbReference type="EMBL" id="CP038266">
    <property type="protein sequence ID" value="QBR89101.1"/>
    <property type="molecule type" value="Genomic_DNA"/>
</dbReference>
<feature type="domain" description="AB hydrolase-1" evidence="1">
    <location>
        <begin position="46"/>
        <end position="252"/>
    </location>
</feature>